<dbReference type="OMA" id="RFICRIS"/>
<reference evidence="4" key="2">
    <citation type="submission" date="2006-03" db="EMBL/GenBank/DDBJ databases">
        <title>The genome sequence of the Plasmodium falciparum HB3.</title>
        <authorList>
            <consortium name="The Broad Institute Genome Sequencing Platform"/>
            <person name="Birren B."/>
            <person name="Lander E."/>
            <person name="Galagan J."/>
            <person name="Nusbaum C."/>
            <person name="Devon K."/>
            <person name="Henn M."/>
            <person name="Jaffe D."/>
            <person name="Butler J."/>
            <person name="Alvarez P."/>
            <person name="Gnerre S."/>
            <person name="Grabherr M."/>
            <person name="Kleber M."/>
            <person name="Mauceli E."/>
            <person name="Brockman W."/>
            <person name="MacCallum I.A."/>
            <person name="Rounsley S."/>
            <person name="Young S."/>
            <person name="LaButti K."/>
            <person name="Pushparaj V."/>
            <person name="DeCaprio D."/>
            <person name="Crawford M."/>
            <person name="Koehrsen M."/>
            <person name="Engels R."/>
            <person name="Montgomery P."/>
            <person name="Pearson M."/>
            <person name="Howarth C."/>
            <person name="Larson L."/>
            <person name="Luoma S."/>
            <person name="White J."/>
            <person name="Kodira C."/>
            <person name="Zeng Q."/>
            <person name="Oleary S."/>
            <person name="Yandava C."/>
            <person name="Alvarado L."/>
            <person name="Wirth D."/>
            <person name="Volkman S."/>
            <person name="Hartl D."/>
        </authorList>
    </citation>
    <scope>NUCLEOTIDE SEQUENCE [LARGE SCALE GENOMIC DNA]</scope>
</reference>
<feature type="compositionally biased region" description="Polar residues" evidence="1">
    <location>
        <begin position="498"/>
        <end position="511"/>
    </location>
</feature>
<protein>
    <recommendedName>
        <fullName evidence="2">USP domain-containing protein</fullName>
    </recommendedName>
</protein>
<dbReference type="GO" id="GO:0005829">
    <property type="term" value="C:cytosol"/>
    <property type="evidence" value="ECO:0007669"/>
    <property type="project" value="TreeGrafter"/>
</dbReference>
<evidence type="ECO:0000256" key="1">
    <source>
        <dbReference type="SAM" id="MobiDB-lite"/>
    </source>
</evidence>
<evidence type="ECO:0000313" key="4">
    <source>
        <dbReference type="Proteomes" id="UP000054289"/>
    </source>
</evidence>
<dbReference type="InterPro" id="IPR028889">
    <property type="entry name" value="USP"/>
</dbReference>
<dbReference type="PROSITE" id="PS00972">
    <property type="entry name" value="USP_1"/>
    <property type="match status" value="1"/>
</dbReference>
<dbReference type="InterPro" id="IPR038765">
    <property type="entry name" value="Papain-like_cys_pep_sf"/>
</dbReference>
<dbReference type="AlphaFoldDB" id="A0A0L7K5B8"/>
<dbReference type="InterPro" id="IPR050164">
    <property type="entry name" value="Peptidase_C19"/>
</dbReference>
<dbReference type="InterPro" id="IPR018200">
    <property type="entry name" value="USP_CS"/>
</dbReference>
<evidence type="ECO:0000259" key="2">
    <source>
        <dbReference type="PROSITE" id="PS50235"/>
    </source>
</evidence>
<dbReference type="OrthoDB" id="286820at2759"/>
<dbReference type="KEGG" id="pfh:PFHG_00327"/>
<reference evidence="3 4" key="1">
    <citation type="submission" date="2006-03" db="EMBL/GenBank/DDBJ databases">
        <title>Annotation of Plasmodium falciparum HB3.</title>
        <authorList>
            <consortium name="The Broad Institute Genome Sequencing Platform"/>
            <person name="Volkman S.K."/>
            <person name="Neafsey D.E."/>
            <person name="Dash A.P."/>
            <person name="Chitnis C.E."/>
            <person name="Hartl D.L."/>
            <person name="Young S.K."/>
            <person name="Zeng Q."/>
            <person name="Koehrsen M."/>
            <person name="Alvarado L."/>
            <person name="Berlin A."/>
            <person name="Borenstein D."/>
            <person name="Chapman S.B."/>
            <person name="Chen Z."/>
            <person name="Engels R."/>
            <person name="Freedman E."/>
            <person name="Gellesch M."/>
            <person name="Goldberg J."/>
            <person name="Griggs A."/>
            <person name="Gujja S."/>
            <person name="Heilman E.R."/>
            <person name="Heiman D.I."/>
            <person name="Howarth C."/>
            <person name="Jen D."/>
            <person name="Larson L."/>
            <person name="Mehta T."/>
            <person name="Neiman D."/>
            <person name="Park D."/>
            <person name="Pearson M."/>
            <person name="Roberts A."/>
            <person name="Saif S."/>
            <person name="Shea T."/>
            <person name="Shenoy N."/>
            <person name="Sisk P."/>
            <person name="Stolte C."/>
            <person name="Sykes S."/>
            <person name="Walk T."/>
            <person name="White J."/>
            <person name="Yandava C."/>
            <person name="Haas B."/>
            <person name="Henn M.R."/>
            <person name="Nusbaum C."/>
            <person name="Birren B."/>
        </authorList>
    </citation>
    <scope>NUCLEOTIDE SEQUENCE [LARGE SCALE GENOMIC DNA]</scope>
    <source>
        <strain evidence="3">HB3</strain>
    </source>
</reference>
<dbReference type="Gene3D" id="3.90.70.10">
    <property type="entry name" value="Cysteine proteinases"/>
    <property type="match status" value="1"/>
</dbReference>
<dbReference type="EMBL" id="CH671922">
    <property type="protein sequence ID" value="KOB58578.1"/>
    <property type="molecule type" value="Genomic_DNA"/>
</dbReference>
<dbReference type="InterPro" id="IPR001394">
    <property type="entry name" value="Peptidase_C19_UCH"/>
</dbReference>
<dbReference type="Proteomes" id="UP000054289">
    <property type="component" value="Unassembled WGS sequence"/>
</dbReference>
<sequence>MEKSSRKRTRFTKNKRRRRKIKKERRFICRISNLLNAKSCLQQFHYFLNHKRLGLKIFKYSHIILVYFIPFFKKYYFLWKFIEHEIDKDIMNLIKYIMDHLENMQVENIPLSLCNINNTSNQMLPGVSNQNMNERTYAENLHNMNNIHNNKFCPSSYRHTQNILNMNSTHNNSSVNNNFNKMNHSISEKMGKNKNDNIFSFLKSTKNNMSFDQNGRLVNSNINYMKNKNLLLCKEEQEKHTSFQSLNCNRTKNNSIQERVVYGKEINNNHNLKDINVFKYKKHEHKHGEFFNLNNMKYPLYGKNKNIMDDDNLGNNIFHPKKKNKDEFIGSFKNNSSYVINDEDDEHYISYDDMFRNYDSDDDSNISNSKNTSENFNVKDFITNLHFANLDDDNNIISKNFFSTSKKLNDQKGEQKGEQNGEQKCEQKYEQKYEHQGSSVKIQNNKIINKMKYDPFLSSSESSNYNEDKNIMYMYPNEPNYKDSKKVLSQKKKKKKSTINNFHRINSNGPHTNEEFIEKDQSTSIIGSLGQDDSFDKISHKNTHFDHHKNNPSDLTNNHMMKNVKHMKNIKQHCSNDDYSTSKYEELVNEHTIRKNTNRRNSLYAYPTQNRISDQMENQKIRKNTSLEKNVHHMNDNYDEINFTEKYFEQEYGSDQHDQRNNSMDAVNSVNHVNRMDGVNHVNRMDGVNHVNRMDGVNHVNRMDGVNRVNRMNHANRVSPNNIEDIRMGGVKIKKYLMLPINKFTFENMSKRNYPHPPVGLMNLGNTCYLNSLLQALYSTVSFIVNLFLFKINETNNKVRTVPNYEIYKSQMHQENTNSELDYFLEEIKSFFKNMLTTDKSYISADRVLNMLPVELNNRNQQDVTEVFRYIFDKLGGSEKEFLRLIFSGVVIQKVQCQKCLFISKKKEIIHDLSFPVPISTNEKLSIQRFFDTFIQKEKIYGNNKYKCSRCNKKRNALKWNEIISPPCHLILILNRYNWSFSSNEKKKIKTHVKINSKIVVNNFDYKLYGAIIHGGISASSGHYYFIGKKSERQNKKKSSWYQMNDSVVTKANSKMINKISKDLSNDHTPYVLFYRCKQAPISPDLYF</sequence>
<dbReference type="PANTHER" id="PTHR24006">
    <property type="entry name" value="UBIQUITIN CARBOXYL-TERMINAL HYDROLASE"/>
    <property type="match status" value="1"/>
</dbReference>
<dbReference type="PANTHER" id="PTHR24006:SF827">
    <property type="entry name" value="UBIQUITIN CARBOXYL-TERMINAL HYDROLASE 34"/>
    <property type="match status" value="1"/>
</dbReference>
<name>A0A0L7K5B8_PLAFX</name>
<gene>
    <name evidence="3" type="ORF">PFHG_00327</name>
</gene>
<organism evidence="3 4">
    <name type="scientific">Plasmodium falciparum (isolate HB3)</name>
    <dbReference type="NCBI Taxonomy" id="137071"/>
    <lineage>
        <taxon>Eukaryota</taxon>
        <taxon>Sar</taxon>
        <taxon>Alveolata</taxon>
        <taxon>Apicomplexa</taxon>
        <taxon>Aconoidasida</taxon>
        <taxon>Haemosporida</taxon>
        <taxon>Plasmodiidae</taxon>
        <taxon>Plasmodium</taxon>
        <taxon>Plasmodium (Laverania)</taxon>
    </lineage>
</organism>
<dbReference type="FunFam" id="3.90.70.10:FF:000179">
    <property type="entry name" value="Ubiquitin carboxyl-terminal hydrolase 1, putative"/>
    <property type="match status" value="1"/>
</dbReference>
<dbReference type="GO" id="GO:0004843">
    <property type="term" value="F:cysteine-type deubiquitinase activity"/>
    <property type="evidence" value="ECO:0007669"/>
    <property type="project" value="InterPro"/>
</dbReference>
<dbReference type="Pfam" id="PF00443">
    <property type="entry name" value="UCH"/>
    <property type="match status" value="1"/>
</dbReference>
<dbReference type="SUPFAM" id="SSF54001">
    <property type="entry name" value="Cysteine proteinases"/>
    <property type="match status" value="1"/>
</dbReference>
<dbReference type="PROSITE" id="PS50235">
    <property type="entry name" value="USP_3"/>
    <property type="match status" value="1"/>
</dbReference>
<dbReference type="GO" id="GO:0005634">
    <property type="term" value="C:nucleus"/>
    <property type="evidence" value="ECO:0007669"/>
    <property type="project" value="TreeGrafter"/>
</dbReference>
<proteinExistence type="predicted"/>
<evidence type="ECO:0000313" key="3">
    <source>
        <dbReference type="EMBL" id="KOB58578.1"/>
    </source>
</evidence>
<feature type="region of interest" description="Disordered" evidence="1">
    <location>
        <begin position="492"/>
        <end position="514"/>
    </location>
</feature>
<feature type="domain" description="USP" evidence="2">
    <location>
        <begin position="759"/>
        <end position="1078"/>
    </location>
</feature>
<accession>A0A0L7K5B8</accession>
<dbReference type="GO" id="GO:0016579">
    <property type="term" value="P:protein deubiquitination"/>
    <property type="evidence" value="ECO:0007669"/>
    <property type="project" value="InterPro"/>
</dbReference>